<protein>
    <submittedName>
        <fullName evidence="1">Malonyl CoA-acyl carrier protein transacylase</fullName>
    </submittedName>
</protein>
<organism evidence="1 2">
    <name type="scientific">Inconstantimicrobium mannanitabidum</name>
    <dbReference type="NCBI Taxonomy" id="1604901"/>
    <lineage>
        <taxon>Bacteria</taxon>
        <taxon>Bacillati</taxon>
        <taxon>Bacillota</taxon>
        <taxon>Clostridia</taxon>
        <taxon>Eubacteriales</taxon>
        <taxon>Clostridiaceae</taxon>
        <taxon>Inconstantimicrobium</taxon>
    </lineage>
</organism>
<accession>A0ACB5R8W2</accession>
<keyword evidence="2" id="KW-1185">Reference proteome</keyword>
<comment type="caution">
    <text evidence="1">The sequence shown here is derived from an EMBL/GenBank/DDBJ whole genome shotgun (WGS) entry which is preliminary data.</text>
</comment>
<dbReference type="EMBL" id="BROD01000001">
    <property type="protein sequence ID" value="GKX65401.1"/>
    <property type="molecule type" value="Genomic_DNA"/>
</dbReference>
<name>A0ACB5R8W2_9CLOT</name>
<evidence type="ECO:0000313" key="1">
    <source>
        <dbReference type="EMBL" id="GKX65401.1"/>
    </source>
</evidence>
<reference evidence="1" key="1">
    <citation type="journal article" date="2025" name="Int. J. Syst. Evol. Microbiol.">
        <title>Inconstantimicrobium mannanitabidum sp. nov., a novel member of the family Clostridiaceae isolated from anoxic soil under the treatment of reductive soil disinfestation.</title>
        <authorList>
            <person name="Ueki A."/>
            <person name="Tonouchi A."/>
            <person name="Honma S."/>
            <person name="Kaku N."/>
            <person name="Ueki K."/>
        </authorList>
    </citation>
    <scope>NUCLEOTIDE SEQUENCE</scope>
    <source>
        <strain evidence="1">TW13</strain>
    </source>
</reference>
<sequence>MGKIAYLFAGQGSQYVGMGKELYENIPQCKEIFQEADEALGFKISEMCFSGEKAQLNTTENTQPAIVTVNMAVLKALELHGVKAHMSTGLSLGEYSALIHGGALKFNETVALVKRRGRLMQEAVPVGVGGMAAIQGLKDEEVIEICKMASEAGVVEAANFNCPGQVVIAGVNDALTKAIEITKSKGGKAIKLPVSAPFHCSLLDDAATNFEKELLPINIGELNSIVYSNVKGTPYTKEDDIKDLLKKQIKSSVLFHKTITHIINNEVDTFIEVGPGNTLGRLVKKIDSNVRVFNVENLTTLEETIGHLKID</sequence>
<evidence type="ECO:0000313" key="2">
    <source>
        <dbReference type="Proteomes" id="UP001058074"/>
    </source>
</evidence>
<dbReference type="Proteomes" id="UP001058074">
    <property type="component" value="Unassembled WGS sequence"/>
</dbReference>
<gene>
    <name evidence="1" type="primary">fabD</name>
    <name evidence="1" type="ORF">rsdtw13_06590</name>
</gene>
<proteinExistence type="predicted"/>